<reference evidence="2 3" key="1">
    <citation type="submission" date="2014-01" db="EMBL/GenBank/DDBJ databases">
        <title>Sulfitobacter donghicola JCM 14565 Genome Sequencing.</title>
        <authorList>
            <person name="Lai Q."/>
            <person name="Hong Z."/>
        </authorList>
    </citation>
    <scope>NUCLEOTIDE SEQUENCE [LARGE SCALE GENOMIC DNA]</scope>
    <source>
        <strain evidence="2 3">JCM 14565</strain>
    </source>
</reference>
<dbReference type="PRINTS" id="PR00412">
    <property type="entry name" value="EPOXHYDRLASE"/>
</dbReference>
<dbReference type="Proteomes" id="UP000027734">
    <property type="component" value="Unassembled WGS sequence"/>
</dbReference>
<dbReference type="STRING" id="1300350.Z948_1430"/>
<dbReference type="EMBL" id="JAMC01000001">
    <property type="protein sequence ID" value="KEJ90470.1"/>
    <property type="molecule type" value="Genomic_DNA"/>
</dbReference>
<dbReference type="Pfam" id="PF00561">
    <property type="entry name" value="Abhydrolase_1"/>
    <property type="match status" value="1"/>
</dbReference>
<dbReference type="InterPro" id="IPR029058">
    <property type="entry name" value="AB_hydrolase_fold"/>
</dbReference>
<protein>
    <submittedName>
        <fullName evidence="2">Alpha/beta hydrolase</fullName>
    </submittedName>
</protein>
<gene>
    <name evidence="2" type="ORF">DSW25_00700</name>
</gene>
<feature type="domain" description="AB hydrolase-1" evidence="1">
    <location>
        <begin position="57"/>
        <end position="290"/>
    </location>
</feature>
<dbReference type="InterPro" id="IPR000073">
    <property type="entry name" value="AB_hydrolase_1"/>
</dbReference>
<dbReference type="GO" id="GO:0016787">
    <property type="term" value="F:hydrolase activity"/>
    <property type="evidence" value="ECO:0007669"/>
    <property type="project" value="UniProtKB-KW"/>
</dbReference>
<dbReference type="OrthoDB" id="7267294at2"/>
<organism evidence="2 3">
    <name type="scientific">Sulfitobacter donghicola DSW-25 = KCTC 12864 = JCM 14565</name>
    <dbReference type="NCBI Taxonomy" id="1300350"/>
    <lineage>
        <taxon>Bacteria</taxon>
        <taxon>Pseudomonadati</taxon>
        <taxon>Pseudomonadota</taxon>
        <taxon>Alphaproteobacteria</taxon>
        <taxon>Rhodobacterales</taxon>
        <taxon>Roseobacteraceae</taxon>
        <taxon>Sulfitobacter</taxon>
    </lineage>
</organism>
<dbReference type="eggNOG" id="COG2267">
    <property type="taxonomic scope" value="Bacteria"/>
</dbReference>
<dbReference type="PANTHER" id="PTHR43194:SF2">
    <property type="entry name" value="PEROXISOMAL MEMBRANE PROTEIN LPX1"/>
    <property type="match status" value="1"/>
</dbReference>
<dbReference type="PRINTS" id="PR00111">
    <property type="entry name" value="ABHYDROLASE"/>
</dbReference>
<keyword evidence="3" id="KW-1185">Reference proteome</keyword>
<proteinExistence type="predicted"/>
<dbReference type="InterPro" id="IPR050228">
    <property type="entry name" value="Carboxylesterase_BioH"/>
</dbReference>
<dbReference type="Gene3D" id="3.40.50.1820">
    <property type="entry name" value="alpha/beta hydrolase"/>
    <property type="match status" value="1"/>
</dbReference>
<keyword evidence="2" id="KW-0378">Hydrolase</keyword>
<dbReference type="SUPFAM" id="SSF53474">
    <property type="entry name" value="alpha/beta-Hydrolases"/>
    <property type="match status" value="1"/>
</dbReference>
<dbReference type="InterPro" id="IPR000639">
    <property type="entry name" value="Epox_hydrolase-like"/>
</dbReference>
<evidence type="ECO:0000313" key="3">
    <source>
        <dbReference type="Proteomes" id="UP000027734"/>
    </source>
</evidence>
<dbReference type="RefSeq" id="WP_025058840.1">
    <property type="nucleotide sequence ID" value="NZ_JAMC01000001.1"/>
</dbReference>
<evidence type="ECO:0000259" key="1">
    <source>
        <dbReference type="Pfam" id="PF00561"/>
    </source>
</evidence>
<dbReference type="PANTHER" id="PTHR43194">
    <property type="entry name" value="HYDROLASE ALPHA/BETA FOLD FAMILY"/>
    <property type="match status" value="1"/>
</dbReference>
<name>A0A073ILL9_9RHOB</name>
<sequence length="316" mass="34507">MIWIFLFLLAAIAAAPFALEHYRTQMNDGRRGSAPGLFVELSQGTTHYRLNGPSDGPLIVCVHGLTSPSFVWGELAKELVDNGFRVLTYDLYGRGYSDRPHGAQDKAFFNNQLNDLLEYLEVEEPFHLMGYSMGGAVAAGFASTFPTRVRRLILIASAGFVLPSSKPLHVIQDQGLAGNWLLLAAYPKQLRSGIRAEQESGTAPPQISQAQEAELEYQGFLPAVLSSLRGILRHPLEGEHLSIAKAEIPVLAIWAEEDDTIPASAMGQLAAWNRNAIHEVIEDAGHGVTYTHSEQVLDLIGGFLPLPAGDDWGHDQ</sequence>
<dbReference type="AlphaFoldDB" id="A0A073ILL9"/>
<evidence type="ECO:0000313" key="2">
    <source>
        <dbReference type="EMBL" id="KEJ90470.1"/>
    </source>
</evidence>
<accession>A0A073ILL9</accession>
<comment type="caution">
    <text evidence="2">The sequence shown here is derived from an EMBL/GenBank/DDBJ whole genome shotgun (WGS) entry which is preliminary data.</text>
</comment>